<dbReference type="Proteomes" id="UP000003340">
    <property type="component" value="Unassembled WGS sequence"/>
</dbReference>
<feature type="domain" description="DUF4314" evidence="1">
    <location>
        <begin position="111"/>
        <end position="175"/>
    </location>
</feature>
<reference evidence="2 3" key="1">
    <citation type="submission" date="2009-01" db="EMBL/GenBank/DDBJ databases">
        <authorList>
            <person name="Fulton L."/>
            <person name="Clifton S."/>
            <person name="Fulton B."/>
            <person name="Xu J."/>
            <person name="Minx P."/>
            <person name="Pepin K.H."/>
            <person name="Johnson M."/>
            <person name="Bhonagiri V."/>
            <person name="Nash W.E."/>
            <person name="Mardis E.R."/>
            <person name="Wilson R.K."/>
        </authorList>
    </citation>
    <scope>NUCLEOTIDE SEQUENCE [LARGE SCALE GENOMIC DNA]</scope>
    <source>
        <strain evidence="2 3">DSM 5476</strain>
    </source>
</reference>
<gene>
    <name evidence="2" type="ORF">CLOSTMETH_01301</name>
</gene>
<sequence>MAKNFDSSALPGHCYAVLPGSGQLIEVRRGEKGYYPCAYSTSDREYNKVLANYFNAHEGISKAQAAAMLAGSMFGWNVPAADPACYDAEGIPIQPGEKKAPTRSPEYQYEQAKLIRQNYQPGTKVVLDEKMEDPYREMPAGLTGIVDSVDDLGQIHCHRENGSSLALIPGVDHFHQDMTQEPVIESSEEQEPDLEL</sequence>
<keyword evidence="3" id="KW-1185">Reference proteome</keyword>
<dbReference type="eggNOG" id="ENOG50339NV">
    <property type="taxonomic scope" value="Bacteria"/>
</dbReference>
<evidence type="ECO:0000313" key="2">
    <source>
        <dbReference type="EMBL" id="EEG30994.1"/>
    </source>
</evidence>
<evidence type="ECO:0000313" key="3">
    <source>
        <dbReference type="Proteomes" id="UP000003340"/>
    </source>
</evidence>
<dbReference type="InterPro" id="IPR025463">
    <property type="entry name" value="DUF4314"/>
</dbReference>
<protein>
    <recommendedName>
        <fullName evidence="1">DUF4314 domain-containing protein</fullName>
    </recommendedName>
</protein>
<reference evidence="2 3" key="2">
    <citation type="submission" date="2009-02" db="EMBL/GenBank/DDBJ databases">
        <title>Draft genome sequence of Clostridium methylpentosum (DSM 5476).</title>
        <authorList>
            <person name="Sudarsanam P."/>
            <person name="Ley R."/>
            <person name="Guruge J."/>
            <person name="Turnbaugh P.J."/>
            <person name="Mahowald M."/>
            <person name="Liep D."/>
            <person name="Gordon J."/>
        </authorList>
    </citation>
    <scope>NUCLEOTIDE SEQUENCE [LARGE SCALE GENOMIC DNA]</scope>
    <source>
        <strain evidence="2 3">DSM 5476</strain>
    </source>
</reference>
<dbReference type="HOGENOM" id="CLU_1388167_0_0_9"/>
<accession>C0EBT3</accession>
<dbReference type="STRING" id="537013.CLOSTMETH_01301"/>
<comment type="caution">
    <text evidence="2">The sequence shown here is derived from an EMBL/GenBank/DDBJ whole genome shotgun (WGS) entry which is preliminary data.</text>
</comment>
<dbReference type="EMBL" id="ACEC01000045">
    <property type="protein sequence ID" value="EEG30994.1"/>
    <property type="molecule type" value="Genomic_DNA"/>
</dbReference>
<name>C0EBT3_9FIRM</name>
<dbReference type="Pfam" id="PF14192">
    <property type="entry name" value="DUF4314"/>
    <property type="match status" value="1"/>
</dbReference>
<proteinExistence type="predicted"/>
<dbReference type="AlphaFoldDB" id="C0EBT3"/>
<organism evidence="2 3">
    <name type="scientific">[Clostridium] methylpentosum DSM 5476</name>
    <dbReference type="NCBI Taxonomy" id="537013"/>
    <lineage>
        <taxon>Bacteria</taxon>
        <taxon>Bacillati</taxon>
        <taxon>Bacillota</taxon>
        <taxon>Clostridia</taxon>
        <taxon>Eubacteriales</taxon>
        <taxon>Oscillospiraceae</taxon>
        <taxon>Oscillospiraceae incertae sedis</taxon>
    </lineage>
</organism>
<evidence type="ECO:0000259" key="1">
    <source>
        <dbReference type="Pfam" id="PF14192"/>
    </source>
</evidence>